<name>A0ACC2SZZ8_9FUNG</name>
<evidence type="ECO:0000313" key="1">
    <source>
        <dbReference type="EMBL" id="KAJ9067921.1"/>
    </source>
</evidence>
<sequence>MFVTQSIKIMEHPNITMLLLFLTCLFPAQSQAQNMKVLVHMGLGTNSHIKPLLELGSVLRERNHNVIYVAFDSAKKYNKPYKFPFISLGNSSDVIWDDRKSLKEQFMKRETLDPAKEVPKTFGKIMPKAYDATYPSLAAVLDEENPDVVLCDFFSAACRDVVSMKGIPLVTGFQTTDMSEIADAPFVTTTMKYGSVTTEDLNFIQRFQTKLVESALRHMRFVSVTKEMNKVRAKYGVPPTSAPFGDFSNSLGLASTFVGFEAALPFPPHIKMIGPIRSDFHDPLSPELVNFLESHPRTLYIAFGSAVILADFDVENIVVASLTALESKHIDGILWGLGQTLPDDFPDEFNINNTTITRNQLFSNEHPHVRLLPWAPQTAILEHKHTRLFISHGGLESSFEAILSGTPILCMPFLGDQPRNARKLEDAGVGKYVNRATSTPSSLSKDIQTMMDDANGEISVNVQRMQTIATVGSRRKASGADAIEEYVETARVCRPISPHNYGETPCELKHLTSASRNMNFIAANLIDVYIAAILLALAALFAVGYISFWLISRFSHLVQKDLTKKNI</sequence>
<proteinExistence type="predicted"/>
<keyword evidence="2" id="KW-1185">Reference proteome</keyword>
<dbReference type="Proteomes" id="UP001165960">
    <property type="component" value="Unassembled WGS sequence"/>
</dbReference>
<reference evidence="1" key="1">
    <citation type="submission" date="2022-04" db="EMBL/GenBank/DDBJ databases">
        <title>Genome of the entomopathogenic fungus Entomophthora muscae.</title>
        <authorList>
            <person name="Elya C."/>
            <person name="Lovett B.R."/>
            <person name="Lee E."/>
            <person name="Macias A.M."/>
            <person name="Hajek A.E."/>
            <person name="De Bivort B.L."/>
            <person name="Kasson M.T."/>
            <person name="De Fine Licht H.H."/>
            <person name="Stajich J.E."/>
        </authorList>
    </citation>
    <scope>NUCLEOTIDE SEQUENCE</scope>
    <source>
        <strain evidence="1">Berkeley</strain>
    </source>
</reference>
<comment type="caution">
    <text evidence="1">The sequence shown here is derived from an EMBL/GenBank/DDBJ whole genome shotgun (WGS) entry which is preliminary data.</text>
</comment>
<organism evidence="1 2">
    <name type="scientific">Entomophthora muscae</name>
    <dbReference type="NCBI Taxonomy" id="34485"/>
    <lineage>
        <taxon>Eukaryota</taxon>
        <taxon>Fungi</taxon>
        <taxon>Fungi incertae sedis</taxon>
        <taxon>Zoopagomycota</taxon>
        <taxon>Entomophthoromycotina</taxon>
        <taxon>Entomophthoromycetes</taxon>
        <taxon>Entomophthorales</taxon>
        <taxon>Entomophthoraceae</taxon>
        <taxon>Entomophthora</taxon>
    </lineage>
</organism>
<accession>A0ACC2SZZ8</accession>
<dbReference type="EMBL" id="QTSX02003827">
    <property type="protein sequence ID" value="KAJ9067921.1"/>
    <property type="molecule type" value="Genomic_DNA"/>
</dbReference>
<protein>
    <submittedName>
        <fullName evidence="1">Uncharacterized protein</fullName>
    </submittedName>
</protein>
<gene>
    <name evidence="1" type="ORF">DSO57_1034024</name>
</gene>
<evidence type="ECO:0000313" key="2">
    <source>
        <dbReference type="Proteomes" id="UP001165960"/>
    </source>
</evidence>